<dbReference type="PROSITE" id="PS50932">
    <property type="entry name" value="HTH_LACI_2"/>
    <property type="match status" value="1"/>
</dbReference>
<organism evidence="5">
    <name type="scientific">Edaphobacter paludis</name>
    <dbReference type="NCBI Taxonomy" id="3035702"/>
    <lineage>
        <taxon>Bacteria</taxon>
        <taxon>Pseudomonadati</taxon>
        <taxon>Acidobacteriota</taxon>
        <taxon>Terriglobia</taxon>
        <taxon>Terriglobales</taxon>
        <taxon>Acidobacteriaceae</taxon>
        <taxon>Edaphobacter</taxon>
    </lineage>
</organism>
<sequence length="334" mass="36572">MTVRLKDIASDLNLSKMTISRVLRGQTDVSAATKARVLQRMKELNYRPNIAARSLRSGNTFSIGLVIPSLSDPFFTEVARGLVQTVRAAGYGLLISSSEEDPEIERFEIGLQLSRQVDALLVASVQESTEFFDDLGQQHVPMVFIGRKPPSFGAHFVGVRDQDIGYVAAAHLIQTGCHKVAYLRGPRTAAADLRYSGYRAALNDFNIPFRPALVIEACEADRHEYRRGVEAMCRLLTEKVRPDGVMCFSDLLAIGVIDAALNKNLKVPEDIAIVGCGNQPLIQSMKVSLSSVDLAGLEVGQRAAKLVLRILSSEKVASNRSLYVSPRIVVRDSS</sequence>
<dbReference type="GO" id="GO:0000976">
    <property type="term" value="F:transcription cis-regulatory region binding"/>
    <property type="evidence" value="ECO:0007669"/>
    <property type="project" value="TreeGrafter"/>
</dbReference>
<keyword evidence="1" id="KW-0805">Transcription regulation</keyword>
<dbReference type="Gene3D" id="3.40.50.2300">
    <property type="match status" value="2"/>
</dbReference>
<dbReference type="RefSeq" id="WP_348267836.1">
    <property type="nucleotide sequence ID" value="NZ_CP121194.1"/>
</dbReference>
<dbReference type="GO" id="GO:0003700">
    <property type="term" value="F:DNA-binding transcription factor activity"/>
    <property type="evidence" value="ECO:0007669"/>
    <property type="project" value="TreeGrafter"/>
</dbReference>
<dbReference type="InterPro" id="IPR046335">
    <property type="entry name" value="LacI/GalR-like_sensor"/>
</dbReference>
<dbReference type="InterPro" id="IPR028082">
    <property type="entry name" value="Peripla_BP_I"/>
</dbReference>
<dbReference type="KEGG" id="epl:P4G45_00995"/>
<dbReference type="CDD" id="cd06267">
    <property type="entry name" value="PBP1_LacI_sugar_binding-like"/>
    <property type="match status" value="1"/>
</dbReference>
<dbReference type="InterPro" id="IPR010982">
    <property type="entry name" value="Lambda_DNA-bd_dom_sf"/>
</dbReference>
<dbReference type="SMART" id="SM00354">
    <property type="entry name" value="HTH_LACI"/>
    <property type="match status" value="1"/>
</dbReference>
<dbReference type="SUPFAM" id="SSF47413">
    <property type="entry name" value="lambda repressor-like DNA-binding domains"/>
    <property type="match status" value="1"/>
</dbReference>
<accession>A0AAU7CZ98</accession>
<dbReference type="Pfam" id="PF13377">
    <property type="entry name" value="Peripla_BP_3"/>
    <property type="match status" value="1"/>
</dbReference>
<feature type="domain" description="HTH lacI-type" evidence="4">
    <location>
        <begin position="3"/>
        <end position="57"/>
    </location>
</feature>
<evidence type="ECO:0000259" key="4">
    <source>
        <dbReference type="PROSITE" id="PS50932"/>
    </source>
</evidence>
<dbReference type="EMBL" id="CP121194">
    <property type="protein sequence ID" value="XBH10329.1"/>
    <property type="molecule type" value="Genomic_DNA"/>
</dbReference>
<name>A0AAU7CZ98_9BACT</name>
<evidence type="ECO:0000313" key="5">
    <source>
        <dbReference type="EMBL" id="XBH10329.1"/>
    </source>
</evidence>
<dbReference type="Pfam" id="PF00356">
    <property type="entry name" value="LacI"/>
    <property type="match status" value="1"/>
</dbReference>
<protein>
    <submittedName>
        <fullName evidence="5">LacI family DNA-binding transcriptional regulator</fullName>
    </submittedName>
</protein>
<proteinExistence type="predicted"/>
<evidence type="ECO:0000256" key="3">
    <source>
        <dbReference type="ARBA" id="ARBA00023163"/>
    </source>
</evidence>
<dbReference type="PANTHER" id="PTHR30146:SF109">
    <property type="entry name" value="HTH-TYPE TRANSCRIPTIONAL REGULATOR GALS"/>
    <property type="match status" value="1"/>
</dbReference>
<dbReference type="InterPro" id="IPR000843">
    <property type="entry name" value="HTH_LacI"/>
</dbReference>
<dbReference type="Gene3D" id="1.10.260.40">
    <property type="entry name" value="lambda repressor-like DNA-binding domains"/>
    <property type="match status" value="1"/>
</dbReference>
<dbReference type="CDD" id="cd01392">
    <property type="entry name" value="HTH_LacI"/>
    <property type="match status" value="1"/>
</dbReference>
<evidence type="ECO:0000313" key="6">
    <source>
        <dbReference type="EMBL" id="XBH13767.1"/>
    </source>
</evidence>
<keyword evidence="2 5" id="KW-0238">DNA-binding</keyword>
<dbReference type="EMBL" id="CP121195">
    <property type="protein sequence ID" value="XBH13767.1"/>
    <property type="molecule type" value="Genomic_DNA"/>
</dbReference>
<dbReference type="PANTHER" id="PTHR30146">
    <property type="entry name" value="LACI-RELATED TRANSCRIPTIONAL REPRESSOR"/>
    <property type="match status" value="1"/>
</dbReference>
<evidence type="ECO:0000256" key="2">
    <source>
        <dbReference type="ARBA" id="ARBA00023125"/>
    </source>
</evidence>
<keyword evidence="3" id="KW-0804">Transcription</keyword>
<evidence type="ECO:0000256" key="1">
    <source>
        <dbReference type="ARBA" id="ARBA00023015"/>
    </source>
</evidence>
<dbReference type="AlphaFoldDB" id="A0AAU7CZ98"/>
<reference evidence="5" key="1">
    <citation type="submission" date="2023-03" db="EMBL/GenBank/DDBJ databases">
        <title>Edaphobacter sp.</title>
        <authorList>
            <person name="Huber K.J."/>
            <person name="Papendorf J."/>
            <person name="Pilke C."/>
            <person name="Bunk B."/>
            <person name="Sproeer C."/>
            <person name="Pester M."/>
        </authorList>
    </citation>
    <scope>NUCLEOTIDE SEQUENCE</scope>
    <source>
        <strain evidence="5">DSM 109919</strain>
        <strain evidence="6">DSM 109920</strain>
    </source>
</reference>
<dbReference type="SUPFAM" id="SSF53822">
    <property type="entry name" value="Periplasmic binding protein-like I"/>
    <property type="match status" value="1"/>
</dbReference>
<accession>A0AAU7D908</accession>
<gene>
    <name evidence="5" type="ORF">P4G45_00995</name>
    <name evidence="6" type="ORF">P8936_01010</name>
</gene>